<name>A0ABT4TW82_9ACTN</name>
<gene>
    <name evidence="2" type="ORF">O4U47_30965</name>
</gene>
<evidence type="ECO:0000313" key="2">
    <source>
        <dbReference type="EMBL" id="MDA2808967.1"/>
    </source>
</evidence>
<dbReference type="EMBL" id="JAQFWP010000123">
    <property type="protein sequence ID" value="MDA2808967.1"/>
    <property type="molecule type" value="Genomic_DNA"/>
</dbReference>
<evidence type="ECO:0000259" key="1">
    <source>
        <dbReference type="Pfam" id="PF19054"/>
    </source>
</evidence>
<dbReference type="Proteomes" id="UP001165685">
    <property type="component" value="Unassembled WGS sequence"/>
</dbReference>
<feature type="domain" description="DUF5753" evidence="1">
    <location>
        <begin position="1"/>
        <end position="66"/>
    </location>
</feature>
<organism evidence="2 3">
    <name type="scientific">Nocardiopsis suaedae</name>
    <dbReference type="NCBI Taxonomy" id="3018444"/>
    <lineage>
        <taxon>Bacteria</taxon>
        <taxon>Bacillati</taxon>
        <taxon>Actinomycetota</taxon>
        <taxon>Actinomycetes</taxon>
        <taxon>Streptosporangiales</taxon>
        <taxon>Nocardiopsidaceae</taxon>
        <taxon>Nocardiopsis</taxon>
    </lineage>
</organism>
<reference evidence="2" key="1">
    <citation type="submission" date="2023-01" db="EMBL/GenBank/DDBJ databases">
        <title>Draft genome sequence of Nocardiopsis sp. LSu2-4 isolated from halophytes.</title>
        <authorList>
            <person name="Duangmal K."/>
            <person name="Chantavorakit T."/>
        </authorList>
    </citation>
    <scope>NUCLEOTIDE SEQUENCE</scope>
    <source>
        <strain evidence="2">LSu2-4</strain>
    </source>
</reference>
<dbReference type="InterPro" id="IPR043917">
    <property type="entry name" value="DUF5753"/>
</dbReference>
<protein>
    <submittedName>
        <fullName evidence="2">Scr1 family TA system antitoxin-like transcriptional regulator</fullName>
    </submittedName>
</protein>
<proteinExistence type="predicted"/>
<dbReference type="Pfam" id="PF19054">
    <property type="entry name" value="DUF5753"/>
    <property type="match status" value="1"/>
</dbReference>
<keyword evidence="3" id="KW-1185">Reference proteome</keyword>
<sequence length="74" mass="8127">MAFEAEASVISSYQPIVVPGLLQTADYAAATARVVPARTEAEIERTVNARLERQKLLQRDDAPDFRSSSTRTSC</sequence>
<evidence type="ECO:0000313" key="3">
    <source>
        <dbReference type="Proteomes" id="UP001165685"/>
    </source>
</evidence>
<comment type="caution">
    <text evidence="2">The sequence shown here is derived from an EMBL/GenBank/DDBJ whole genome shotgun (WGS) entry which is preliminary data.</text>
</comment>
<accession>A0ABT4TW82</accession>